<dbReference type="InterPro" id="IPR000362">
    <property type="entry name" value="Fumarate_lyase_fam"/>
</dbReference>
<dbReference type="Gene3D" id="1.10.40.30">
    <property type="entry name" value="Fumarase/aspartase (C-terminal domain)"/>
    <property type="match status" value="1"/>
</dbReference>
<reference evidence="3" key="1">
    <citation type="submission" date="2022-05" db="EMBL/GenBank/DDBJ databases">
        <title>An RpoN-dependent PEP-CTERM gene is involved in floc formation of an Aquincola tertiaricarbonis strain.</title>
        <authorList>
            <person name="Qiu D."/>
            <person name="Xia M."/>
        </authorList>
    </citation>
    <scope>NUCLEOTIDE SEQUENCE</scope>
    <source>
        <strain evidence="3">RN12</strain>
    </source>
</reference>
<evidence type="ECO:0000313" key="4">
    <source>
        <dbReference type="Proteomes" id="UP001056201"/>
    </source>
</evidence>
<keyword evidence="3" id="KW-0456">Lyase</keyword>
<dbReference type="Gene3D" id="1.10.275.10">
    <property type="entry name" value="Fumarase/aspartase (N-terminal domain)"/>
    <property type="match status" value="1"/>
</dbReference>
<dbReference type="Proteomes" id="UP001056201">
    <property type="component" value="Chromosome 2"/>
</dbReference>
<feature type="domain" description="Adenylosuccinate lyase C-terminal" evidence="2">
    <location>
        <begin position="363"/>
        <end position="446"/>
    </location>
</feature>
<dbReference type="Gene3D" id="1.20.200.10">
    <property type="entry name" value="Fumarase/aspartase (Central domain)"/>
    <property type="match status" value="1"/>
</dbReference>
<keyword evidence="4" id="KW-1185">Reference proteome</keyword>
<dbReference type="PANTHER" id="PTHR43172">
    <property type="entry name" value="ADENYLOSUCCINATE LYASE"/>
    <property type="match status" value="1"/>
</dbReference>
<organism evidence="3 4">
    <name type="scientific">Aquincola tertiaricarbonis</name>
    <dbReference type="NCBI Taxonomy" id="391953"/>
    <lineage>
        <taxon>Bacteria</taxon>
        <taxon>Pseudomonadati</taxon>
        <taxon>Pseudomonadota</taxon>
        <taxon>Betaproteobacteria</taxon>
        <taxon>Burkholderiales</taxon>
        <taxon>Sphaerotilaceae</taxon>
        <taxon>Aquincola</taxon>
    </lineage>
</organism>
<dbReference type="PRINTS" id="PR00149">
    <property type="entry name" value="FUMRATELYASE"/>
</dbReference>
<evidence type="ECO:0000256" key="1">
    <source>
        <dbReference type="ARBA" id="ARBA00034772"/>
    </source>
</evidence>
<evidence type="ECO:0000259" key="2">
    <source>
        <dbReference type="SMART" id="SM00998"/>
    </source>
</evidence>
<evidence type="ECO:0000313" key="3">
    <source>
        <dbReference type="EMBL" id="URI11303.1"/>
    </source>
</evidence>
<name>A0ABY4SDA1_AQUTE</name>
<dbReference type="InterPro" id="IPR022761">
    <property type="entry name" value="Fumarate_lyase_N"/>
</dbReference>
<comment type="similarity">
    <text evidence="1">Belongs to the class-II fumarase/aspartase family.</text>
</comment>
<dbReference type="RefSeq" id="WP_250199499.1">
    <property type="nucleotide sequence ID" value="NZ_CP097636.1"/>
</dbReference>
<dbReference type="SMART" id="SM00998">
    <property type="entry name" value="ADSL_C"/>
    <property type="match status" value="1"/>
</dbReference>
<dbReference type="Pfam" id="PF00206">
    <property type="entry name" value="Lyase_1"/>
    <property type="match status" value="1"/>
</dbReference>
<dbReference type="PANTHER" id="PTHR43172:SF2">
    <property type="entry name" value="ADENYLOSUCCINATE LYASE C-TERMINAL DOMAIN-CONTAINING PROTEIN"/>
    <property type="match status" value="1"/>
</dbReference>
<gene>
    <name evidence="3" type="ORF">MW290_20340</name>
</gene>
<protein>
    <submittedName>
        <fullName evidence="3">Lyase family protein</fullName>
    </submittedName>
</protein>
<dbReference type="SUPFAM" id="SSF48557">
    <property type="entry name" value="L-aspartase-like"/>
    <property type="match status" value="1"/>
</dbReference>
<dbReference type="InterPro" id="IPR008948">
    <property type="entry name" value="L-Aspartase-like"/>
</dbReference>
<dbReference type="InterPro" id="IPR024083">
    <property type="entry name" value="Fumarase/histidase_N"/>
</dbReference>
<accession>A0ABY4SDA1</accession>
<dbReference type="EMBL" id="CP097636">
    <property type="protein sequence ID" value="URI11303.1"/>
    <property type="molecule type" value="Genomic_DNA"/>
</dbReference>
<sequence length="478" mass="50704">MSGSAFEGFLSTPQMLAVFGDQSVMQAMMDFESALARAEAAVGLITPAAATAIAGVCRAELYDVPALVAASGRAGSLAIPMVKRLTETVALFDTQAAQVVHWGGTSQDVIDTAMVLVTRRALALIDADLSALNAALLALAEQHVATPIMGRTLMQPASVVSFGFKVMGWVGPLVRCQQRLHAAAARALQLQFGGAVGTLATLGEQGPTVAQHMAQQLHLPPWQGAWHTQRDDWVALGCEVGVLVGALGKFARDLSLMSQGEIGELNEPTGAGRGGSTALPHKRNPVASMVALAAAQRAPHRVAALLADMSQEHERGLGNWQAELADWAGLFISAHGAVHALAEAAAGLQVNPQRMRDHIEALQGLVSAEACSTRLAGVIGKPEAQRLLEDLSKRVMSEHRHLRELLLQAVADDPRLQPAVPPEDIHRLFDADHAARHGAERAREQLARYRPLAAQLAAAKPFDVPESNLQDHSPQEQA</sequence>
<dbReference type="GO" id="GO:0016829">
    <property type="term" value="F:lyase activity"/>
    <property type="evidence" value="ECO:0007669"/>
    <property type="project" value="UniProtKB-KW"/>
</dbReference>
<dbReference type="InterPro" id="IPR019468">
    <property type="entry name" value="AdenyloSucc_lyase_C"/>
</dbReference>
<proteinExistence type="inferred from homology"/>